<dbReference type="OrthoDB" id="529208at2"/>
<keyword evidence="8" id="KW-1185">Reference proteome</keyword>
<keyword evidence="5" id="KW-0443">Lipid metabolism</keyword>
<reference evidence="8" key="1">
    <citation type="submission" date="2017-04" db="EMBL/GenBank/DDBJ databases">
        <authorList>
            <person name="Varghese N."/>
            <person name="Submissions S."/>
        </authorList>
    </citation>
    <scope>NUCLEOTIDE SEQUENCE [LARGE SCALE GENOMIC DNA]</scope>
    <source>
        <strain evidence="8">RKEM611</strain>
    </source>
</reference>
<dbReference type="InterPro" id="IPR050723">
    <property type="entry name" value="CFA/CMAS"/>
</dbReference>
<dbReference type="SUPFAM" id="SSF53335">
    <property type="entry name" value="S-adenosyl-L-methionine-dependent methyltransferases"/>
    <property type="match status" value="1"/>
</dbReference>
<organism evidence="7 8">
    <name type="scientific">Pseudobacteriovorax antillogorgiicola</name>
    <dbReference type="NCBI Taxonomy" id="1513793"/>
    <lineage>
        <taxon>Bacteria</taxon>
        <taxon>Pseudomonadati</taxon>
        <taxon>Bdellovibrionota</taxon>
        <taxon>Oligoflexia</taxon>
        <taxon>Oligoflexales</taxon>
        <taxon>Pseudobacteriovoracaceae</taxon>
        <taxon>Pseudobacteriovorax</taxon>
    </lineage>
</organism>
<dbReference type="GO" id="GO:0008168">
    <property type="term" value="F:methyltransferase activity"/>
    <property type="evidence" value="ECO:0007669"/>
    <property type="project" value="UniProtKB-KW"/>
</dbReference>
<keyword evidence="4" id="KW-0949">S-adenosyl-L-methionine</keyword>
<evidence type="ECO:0000313" key="8">
    <source>
        <dbReference type="Proteomes" id="UP000192907"/>
    </source>
</evidence>
<comment type="similarity">
    <text evidence="1">Belongs to the CFA/CMAS family.</text>
</comment>
<dbReference type="EMBL" id="FWZT01000009">
    <property type="protein sequence ID" value="SMF30047.1"/>
    <property type="molecule type" value="Genomic_DNA"/>
</dbReference>
<gene>
    <name evidence="7" type="ORF">SAMN06296036_109147</name>
</gene>
<dbReference type="InterPro" id="IPR041698">
    <property type="entry name" value="Methyltransf_25"/>
</dbReference>
<dbReference type="RefSeq" id="WP_132319258.1">
    <property type="nucleotide sequence ID" value="NZ_FWZT01000009.1"/>
</dbReference>
<evidence type="ECO:0000256" key="3">
    <source>
        <dbReference type="ARBA" id="ARBA00022679"/>
    </source>
</evidence>
<dbReference type="AlphaFoldDB" id="A0A1Y6C0H9"/>
<protein>
    <submittedName>
        <fullName evidence="7">Mycolic acid cyclopropane synthetase</fullName>
    </submittedName>
</protein>
<keyword evidence="3" id="KW-0808">Transferase</keyword>
<accession>A0A1Y6C0H9</accession>
<evidence type="ECO:0000256" key="5">
    <source>
        <dbReference type="ARBA" id="ARBA00023098"/>
    </source>
</evidence>
<dbReference type="InterPro" id="IPR029063">
    <property type="entry name" value="SAM-dependent_MTases_sf"/>
</dbReference>
<dbReference type="PANTHER" id="PTHR43667:SF1">
    <property type="entry name" value="CYCLOPROPANE-FATTY-ACYL-PHOSPHOLIPID SYNTHASE"/>
    <property type="match status" value="1"/>
</dbReference>
<evidence type="ECO:0000313" key="7">
    <source>
        <dbReference type="EMBL" id="SMF30047.1"/>
    </source>
</evidence>
<dbReference type="GO" id="GO:0006629">
    <property type="term" value="P:lipid metabolic process"/>
    <property type="evidence" value="ECO:0007669"/>
    <property type="project" value="UniProtKB-KW"/>
</dbReference>
<evidence type="ECO:0000256" key="1">
    <source>
        <dbReference type="ARBA" id="ARBA00010815"/>
    </source>
</evidence>
<dbReference type="CDD" id="cd02440">
    <property type="entry name" value="AdoMet_MTases"/>
    <property type="match status" value="1"/>
</dbReference>
<dbReference type="STRING" id="1513793.SAMN06296036_109147"/>
<evidence type="ECO:0000256" key="2">
    <source>
        <dbReference type="ARBA" id="ARBA00022603"/>
    </source>
</evidence>
<evidence type="ECO:0000256" key="4">
    <source>
        <dbReference type="ARBA" id="ARBA00022691"/>
    </source>
</evidence>
<dbReference type="GO" id="GO:0032259">
    <property type="term" value="P:methylation"/>
    <property type="evidence" value="ECO:0007669"/>
    <property type="project" value="UniProtKB-KW"/>
</dbReference>
<dbReference type="PANTHER" id="PTHR43667">
    <property type="entry name" value="CYCLOPROPANE-FATTY-ACYL-PHOSPHOLIPID SYNTHASE"/>
    <property type="match status" value="1"/>
</dbReference>
<sequence>MMNFALGSLFGFCLFWILSDSFFMFCLRSVTLSLFGKSEFFDQQEQLLNIEQNSSWANLGYWSNTRSYPQAAKAMAVLLGERCKLNSHDKVIDIGFGNGDQLCLWIEHFQVREVQGFNISESQNALARRRTRALERVNIFQGSFQQVPTDTRVDKILALDCAYHFQSRETFFSFCHKTLNPEGGIGLVDLTVNLSQVSFIEKGMVRLMAAASKIPLENLVDRSTYEKQLSDHHLELLEWEDISEQVFSPFSQFVAHHHTEFASWSKPDHWFKYRISAWVLQWLYERRLISLAVIIAKQGTK</sequence>
<name>A0A1Y6C0H9_9BACT</name>
<keyword evidence="2" id="KW-0489">Methyltransferase</keyword>
<dbReference type="Pfam" id="PF13649">
    <property type="entry name" value="Methyltransf_25"/>
    <property type="match status" value="1"/>
</dbReference>
<evidence type="ECO:0000259" key="6">
    <source>
        <dbReference type="Pfam" id="PF13649"/>
    </source>
</evidence>
<feature type="domain" description="Methyltransferase" evidence="6">
    <location>
        <begin position="91"/>
        <end position="183"/>
    </location>
</feature>
<dbReference type="Gene3D" id="3.40.50.150">
    <property type="entry name" value="Vaccinia Virus protein VP39"/>
    <property type="match status" value="1"/>
</dbReference>
<dbReference type="Proteomes" id="UP000192907">
    <property type="component" value="Unassembled WGS sequence"/>
</dbReference>
<proteinExistence type="inferred from homology"/>